<evidence type="ECO:0000256" key="6">
    <source>
        <dbReference type="ARBA" id="ARBA00022642"/>
    </source>
</evidence>
<dbReference type="EMBL" id="BSOH01000014">
    <property type="protein sequence ID" value="GLR17771.1"/>
    <property type="molecule type" value="Genomic_DNA"/>
</dbReference>
<comment type="similarity">
    <text evidence="3 12">Belongs to the FAD-dependent oxidoreductase 2 family. NadB subfamily.</text>
</comment>
<evidence type="ECO:0000256" key="2">
    <source>
        <dbReference type="ARBA" id="ARBA00004950"/>
    </source>
</evidence>
<comment type="cofactor">
    <cofactor evidence="1 12">
        <name>FAD</name>
        <dbReference type="ChEBI" id="CHEBI:57692"/>
    </cofactor>
</comment>
<comment type="subcellular location">
    <subcellularLocation>
        <location evidence="12">Cytoplasm</location>
    </subcellularLocation>
</comment>
<evidence type="ECO:0000259" key="13">
    <source>
        <dbReference type="Pfam" id="PF00890"/>
    </source>
</evidence>
<sequence>MHKTDVLIIGGGVAGMTLAIKIAMQRSDLSITVATKTIKEESNTRYAQGGVASVWDHDVDSYKKHIEDTLDAGDGLCVEEIVRIVVEEGPERVKEIIEWGTRFDKNKAGNYDLGMEGGHSEYRILHYKDLTGAEIQRAINEKAASYSNIKILENFYAINLLTQHHLGRNITRLNNDIECYGAYMMDKDHKEIETWQAKVTVLATGGAGQIYRNTTNPTIATGDGVAMFYRAKGRIANMEFVQFHPTALYNPAGENPDFLVSEAVRGFGAILRTKDGKEFMQKYDDRLSLAPRDIVARAIDNEMKVRGDEYVFLDCTHLDKKGFIAHFPTIHEKCMSLGIDPMKDFIPVVPACHYMCGGILTDEMGRTSIKNLYSAGECTCTGLHGANRLASNSLLEGLVFAHRINEDVQNVIDQISFIDGIPKWDAQGTTEPNEMVLITQSWKELKEIMSSYVGIVRTDVRIKRAMDRLYLLYSETEELYNSSILSPQLCELRNLITIGYLVTKSAQSRKESRGLHFNTDYPDQFEYLETTIM</sequence>
<proteinExistence type="inferred from homology"/>
<evidence type="ECO:0000259" key="14">
    <source>
        <dbReference type="Pfam" id="PF02910"/>
    </source>
</evidence>
<dbReference type="SUPFAM" id="SSF46977">
    <property type="entry name" value="Succinate dehydrogenase/fumarate reductase flavoprotein C-terminal domain"/>
    <property type="match status" value="1"/>
</dbReference>
<evidence type="ECO:0000256" key="10">
    <source>
        <dbReference type="NCBIfam" id="TIGR00551"/>
    </source>
</evidence>
<evidence type="ECO:0000313" key="15">
    <source>
        <dbReference type="EMBL" id="GLR17771.1"/>
    </source>
</evidence>
<dbReference type="PANTHER" id="PTHR42716">
    <property type="entry name" value="L-ASPARTATE OXIDASE"/>
    <property type="match status" value="1"/>
</dbReference>
<feature type="domain" description="Fumarate reductase/succinate dehydrogenase flavoprotein-like C-terminal" evidence="14">
    <location>
        <begin position="443"/>
        <end position="524"/>
    </location>
</feature>
<evidence type="ECO:0000256" key="7">
    <source>
        <dbReference type="ARBA" id="ARBA00022827"/>
    </source>
</evidence>
<dbReference type="GO" id="GO:0008734">
    <property type="term" value="F:L-aspartate oxidase activity"/>
    <property type="evidence" value="ECO:0007669"/>
    <property type="project" value="UniProtKB-UniRule"/>
</dbReference>
<evidence type="ECO:0000256" key="4">
    <source>
        <dbReference type="ARBA" id="ARBA00012173"/>
    </source>
</evidence>
<dbReference type="Pfam" id="PF02910">
    <property type="entry name" value="Succ_DH_flav_C"/>
    <property type="match status" value="1"/>
</dbReference>
<keyword evidence="8 12" id="KW-0560">Oxidoreductase</keyword>
<feature type="active site" description="Proton acceptor" evidence="11">
    <location>
        <position position="292"/>
    </location>
</feature>
<evidence type="ECO:0000256" key="11">
    <source>
        <dbReference type="PIRSR" id="PIRSR000171-1"/>
    </source>
</evidence>
<keyword evidence="7 12" id="KW-0274">FAD</keyword>
<dbReference type="SUPFAM" id="SSF51905">
    <property type="entry name" value="FAD/NAD(P)-binding domain"/>
    <property type="match status" value="1"/>
</dbReference>
<feature type="domain" description="FAD-dependent oxidoreductase 2 FAD-binding" evidence="13">
    <location>
        <begin position="5"/>
        <end position="394"/>
    </location>
</feature>
<dbReference type="InterPro" id="IPR005288">
    <property type="entry name" value="NadB"/>
</dbReference>
<gene>
    <name evidence="15" type="ORF">GCM10007940_23860</name>
</gene>
<evidence type="ECO:0000256" key="9">
    <source>
        <dbReference type="ARBA" id="ARBA00048305"/>
    </source>
</evidence>
<dbReference type="InterPro" id="IPR037099">
    <property type="entry name" value="Fum_R/Succ_DH_flav-like_C_sf"/>
</dbReference>
<comment type="function">
    <text evidence="12">Catalyzes the oxidation of L-aspartate to iminoaspartate.</text>
</comment>
<dbReference type="GO" id="GO:0005737">
    <property type="term" value="C:cytoplasm"/>
    <property type="evidence" value="ECO:0007669"/>
    <property type="project" value="UniProtKB-SubCell"/>
</dbReference>
<dbReference type="Gene3D" id="3.90.700.10">
    <property type="entry name" value="Succinate dehydrogenase/fumarate reductase flavoprotein, catalytic domain"/>
    <property type="match status" value="1"/>
</dbReference>
<keyword evidence="16" id="KW-1185">Reference proteome</keyword>
<dbReference type="Pfam" id="PF00890">
    <property type="entry name" value="FAD_binding_2"/>
    <property type="match status" value="1"/>
</dbReference>
<evidence type="ECO:0000256" key="12">
    <source>
        <dbReference type="RuleBase" id="RU362049"/>
    </source>
</evidence>
<comment type="caution">
    <text evidence="15">The sequence shown here is derived from an EMBL/GenBank/DDBJ whole genome shotgun (WGS) entry which is preliminary data.</text>
</comment>
<dbReference type="FunFam" id="3.90.700.10:FF:000002">
    <property type="entry name" value="L-aspartate oxidase"/>
    <property type="match status" value="1"/>
</dbReference>
<accession>A0AA37WDA0</accession>
<protein>
    <recommendedName>
        <fullName evidence="4 10">L-aspartate oxidase</fullName>
        <ecNumber evidence="4 10">1.4.3.16</ecNumber>
    </recommendedName>
</protein>
<evidence type="ECO:0000313" key="16">
    <source>
        <dbReference type="Proteomes" id="UP001156666"/>
    </source>
</evidence>
<evidence type="ECO:0000256" key="8">
    <source>
        <dbReference type="ARBA" id="ARBA00023002"/>
    </source>
</evidence>
<dbReference type="GO" id="GO:0034628">
    <property type="term" value="P:'de novo' NAD+ biosynthetic process from L-aspartate"/>
    <property type="evidence" value="ECO:0007669"/>
    <property type="project" value="TreeGrafter"/>
</dbReference>
<comment type="catalytic activity">
    <reaction evidence="9">
        <text>L-aspartate + O2 = iminosuccinate + H2O2</text>
        <dbReference type="Rhea" id="RHEA:25876"/>
        <dbReference type="ChEBI" id="CHEBI:15379"/>
        <dbReference type="ChEBI" id="CHEBI:16240"/>
        <dbReference type="ChEBI" id="CHEBI:29991"/>
        <dbReference type="ChEBI" id="CHEBI:77875"/>
        <dbReference type="EC" id="1.4.3.16"/>
    </reaction>
    <physiologicalReaction direction="left-to-right" evidence="9">
        <dbReference type="Rhea" id="RHEA:25877"/>
    </physiologicalReaction>
</comment>
<dbReference type="Gene3D" id="3.50.50.60">
    <property type="entry name" value="FAD/NAD(P)-binding domain"/>
    <property type="match status" value="1"/>
</dbReference>
<reference evidence="15" key="2">
    <citation type="submission" date="2023-01" db="EMBL/GenBank/DDBJ databases">
        <title>Draft genome sequence of Portibacter lacus strain NBRC 108769.</title>
        <authorList>
            <person name="Sun Q."/>
            <person name="Mori K."/>
        </authorList>
    </citation>
    <scope>NUCLEOTIDE SEQUENCE</scope>
    <source>
        <strain evidence="15">NBRC 108769</strain>
    </source>
</reference>
<evidence type="ECO:0000256" key="3">
    <source>
        <dbReference type="ARBA" id="ARBA00008562"/>
    </source>
</evidence>
<dbReference type="InterPro" id="IPR015939">
    <property type="entry name" value="Fum_Rdtase/Succ_DH_flav-like_C"/>
</dbReference>
<keyword evidence="6 12" id="KW-0662">Pyridine nucleotide biosynthesis</keyword>
<dbReference type="PANTHER" id="PTHR42716:SF2">
    <property type="entry name" value="L-ASPARTATE OXIDASE, CHLOROPLASTIC"/>
    <property type="match status" value="1"/>
</dbReference>
<dbReference type="InterPro" id="IPR036188">
    <property type="entry name" value="FAD/NAD-bd_sf"/>
</dbReference>
<name>A0AA37WDA0_9BACT</name>
<dbReference type="SUPFAM" id="SSF56425">
    <property type="entry name" value="Succinate dehydrogenase/fumarate reductase flavoprotein, catalytic domain"/>
    <property type="match status" value="1"/>
</dbReference>
<dbReference type="InterPro" id="IPR003953">
    <property type="entry name" value="FAD-dep_OxRdtase_2_FAD-bd"/>
</dbReference>
<dbReference type="EC" id="1.4.3.16" evidence="4 10"/>
<dbReference type="Proteomes" id="UP001156666">
    <property type="component" value="Unassembled WGS sequence"/>
</dbReference>
<organism evidence="15 16">
    <name type="scientific">Portibacter lacus</name>
    <dbReference type="NCBI Taxonomy" id="1099794"/>
    <lineage>
        <taxon>Bacteria</taxon>
        <taxon>Pseudomonadati</taxon>
        <taxon>Bacteroidota</taxon>
        <taxon>Saprospiria</taxon>
        <taxon>Saprospirales</taxon>
        <taxon>Haliscomenobacteraceae</taxon>
        <taxon>Portibacter</taxon>
    </lineage>
</organism>
<dbReference type="PRINTS" id="PR00368">
    <property type="entry name" value="FADPNR"/>
</dbReference>
<evidence type="ECO:0000256" key="1">
    <source>
        <dbReference type="ARBA" id="ARBA00001974"/>
    </source>
</evidence>
<dbReference type="RefSeq" id="WP_235291453.1">
    <property type="nucleotide sequence ID" value="NZ_BSOH01000014.1"/>
</dbReference>
<reference evidence="15" key="1">
    <citation type="journal article" date="2014" name="Int. J. Syst. Evol. Microbiol.">
        <title>Complete genome sequence of Corynebacterium casei LMG S-19264T (=DSM 44701T), isolated from a smear-ripened cheese.</title>
        <authorList>
            <consortium name="US DOE Joint Genome Institute (JGI-PGF)"/>
            <person name="Walter F."/>
            <person name="Albersmeier A."/>
            <person name="Kalinowski J."/>
            <person name="Ruckert C."/>
        </authorList>
    </citation>
    <scope>NUCLEOTIDE SEQUENCE</scope>
    <source>
        <strain evidence="15">NBRC 108769</strain>
    </source>
</reference>
<evidence type="ECO:0000256" key="5">
    <source>
        <dbReference type="ARBA" id="ARBA00022630"/>
    </source>
</evidence>
<dbReference type="NCBIfam" id="NF006567">
    <property type="entry name" value="PRK09077.1"/>
    <property type="match status" value="1"/>
</dbReference>
<dbReference type="NCBIfam" id="TIGR00551">
    <property type="entry name" value="nadB"/>
    <property type="match status" value="1"/>
</dbReference>
<dbReference type="PIRSF" id="PIRSF000171">
    <property type="entry name" value="SDHA_APRA_LASPO"/>
    <property type="match status" value="1"/>
</dbReference>
<dbReference type="AlphaFoldDB" id="A0AA37WDA0"/>
<dbReference type="Gene3D" id="1.20.58.100">
    <property type="entry name" value="Fumarate reductase/succinate dehydrogenase flavoprotein-like, C-terminal domain"/>
    <property type="match status" value="1"/>
</dbReference>
<dbReference type="InterPro" id="IPR027477">
    <property type="entry name" value="Succ_DH/fumarate_Rdtase_cat_sf"/>
</dbReference>
<dbReference type="FunFam" id="1.20.58.100:FF:000002">
    <property type="entry name" value="L-aspartate oxidase"/>
    <property type="match status" value="1"/>
</dbReference>
<keyword evidence="5 12" id="KW-0285">Flavoprotein</keyword>
<comment type="pathway">
    <text evidence="2 12">Cofactor biosynthesis; NAD(+) biosynthesis; iminoaspartate from L-aspartate (oxidase route): step 1/1.</text>
</comment>